<dbReference type="RefSeq" id="WP_146850745.1">
    <property type="nucleotide sequence ID" value="NZ_BKAG01000015.1"/>
</dbReference>
<feature type="chain" id="PRO_5022067655" evidence="2">
    <location>
        <begin position="22"/>
        <end position="440"/>
    </location>
</feature>
<dbReference type="PANTHER" id="PTHR30203">
    <property type="entry name" value="OUTER MEMBRANE CATION EFFLUX PROTEIN"/>
    <property type="match status" value="1"/>
</dbReference>
<dbReference type="GO" id="GO:0015562">
    <property type="term" value="F:efflux transmembrane transporter activity"/>
    <property type="evidence" value="ECO:0007669"/>
    <property type="project" value="InterPro"/>
</dbReference>
<evidence type="ECO:0000256" key="2">
    <source>
        <dbReference type="SAM" id="SignalP"/>
    </source>
</evidence>
<comment type="caution">
    <text evidence="3">The sequence shown here is derived from an EMBL/GenBank/DDBJ whole genome shotgun (WGS) entry which is preliminary data.</text>
</comment>
<dbReference type="InterPro" id="IPR010131">
    <property type="entry name" value="MdtP/NodT-like"/>
</dbReference>
<protein>
    <submittedName>
        <fullName evidence="3">Uncharacterized protein</fullName>
    </submittedName>
</protein>
<name>A0A512M8U6_9BACT</name>
<gene>
    <name evidence="3" type="ORF">BGE01nite_24590</name>
</gene>
<dbReference type="SUPFAM" id="SSF56954">
    <property type="entry name" value="Outer membrane efflux proteins (OEP)"/>
    <property type="match status" value="1"/>
</dbReference>
<comment type="similarity">
    <text evidence="1">Belongs to the outer membrane factor (OMF) (TC 1.B.17) family.</text>
</comment>
<sequence length="440" mass="47452">MKLPPLLLSLALLTSCVSYQARPISAEAGVQELAGHSLNDPGLKAFLAEQKASQGSWDVNRLALVAAYFHPDVTLARAEADEAAAAIKTAQMRPNPVFTFAPQFASNRVNPITPWFAAANLSIPIETAGKRSRRTEQAHATAEAARWRVSSRAWAARSRVRVAMLELYSARENIRLLETEQQLHDEAIKKLTAQMDAGDVSPFELTQARLMLNRTRLARHDAERVAATGEAKLAAAVGVPVHALAGAKLDFSSFQRLPATSIAASRRQALTQRADLMALLADYAATESALRLEIAKQYPDVNVSPGFDYNQGQNRWQLGINLPLPFNQNKGPIAQAEARRATTEKRFLAQQSIIQGELDIALAAYNASRAKAGTAAQLAEEAGAASDTTKKMVEGGAVSALDYTRRQIEASAARVAHLTAQIEAQTAAGALEDAMQATLR</sequence>
<organism evidence="3 4">
    <name type="scientific">Brevifollis gellanilyticus</name>
    <dbReference type="NCBI Taxonomy" id="748831"/>
    <lineage>
        <taxon>Bacteria</taxon>
        <taxon>Pseudomonadati</taxon>
        <taxon>Verrucomicrobiota</taxon>
        <taxon>Verrucomicrobiia</taxon>
        <taxon>Verrucomicrobiales</taxon>
        <taxon>Verrucomicrobiaceae</taxon>
    </lineage>
</organism>
<keyword evidence="4" id="KW-1185">Reference proteome</keyword>
<dbReference type="AlphaFoldDB" id="A0A512M8U6"/>
<dbReference type="Proteomes" id="UP000321577">
    <property type="component" value="Unassembled WGS sequence"/>
</dbReference>
<keyword evidence="2" id="KW-0732">Signal</keyword>
<accession>A0A512M8U6</accession>
<feature type="signal peptide" evidence="2">
    <location>
        <begin position="1"/>
        <end position="21"/>
    </location>
</feature>
<dbReference type="PROSITE" id="PS51257">
    <property type="entry name" value="PROKAR_LIPOPROTEIN"/>
    <property type="match status" value="1"/>
</dbReference>
<dbReference type="InterPro" id="IPR003423">
    <property type="entry name" value="OMP_efflux"/>
</dbReference>
<dbReference type="OrthoDB" id="237412at2"/>
<dbReference type="Pfam" id="PF02321">
    <property type="entry name" value="OEP"/>
    <property type="match status" value="2"/>
</dbReference>
<reference evidence="3 4" key="1">
    <citation type="submission" date="2019-07" db="EMBL/GenBank/DDBJ databases">
        <title>Whole genome shotgun sequence of Brevifollis gellanilyticus NBRC 108608.</title>
        <authorList>
            <person name="Hosoyama A."/>
            <person name="Uohara A."/>
            <person name="Ohji S."/>
            <person name="Ichikawa N."/>
        </authorList>
    </citation>
    <scope>NUCLEOTIDE SEQUENCE [LARGE SCALE GENOMIC DNA]</scope>
    <source>
        <strain evidence="3 4">NBRC 108608</strain>
    </source>
</reference>
<evidence type="ECO:0000313" key="4">
    <source>
        <dbReference type="Proteomes" id="UP000321577"/>
    </source>
</evidence>
<dbReference type="Gene3D" id="1.20.1600.10">
    <property type="entry name" value="Outer membrane efflux proteins (OEP)"/>
    <property type="match status" value="1"/>
</dbReference>
<evidence type="ECO:0000256" key="1">
    <source>
        <dbReference type="ARBA" id="ARBA00007613"/>
    </source>
</evidence>
<dbReference type="PANTHER" id="PTHR30203:SF24">
    <property type="entry name" value="BLR4935 PROTEIN"/>
    <property type="match status" value="1"/>
</dbReference>
<dbReference type="EMBL" id="BKAG01000015">
    <property type="protein sequence ID" value="GEP43168.1"/>
    <property type="molecule type" value="Genomic_DNA"/>
</dbReference>
<proteinExistence type="inferred from homology"/>
<evidence type="ECO:0000313" key="3">
    <source>
        <dbReference type="EMBL" id="GEP43168.1"/>
    </source>
</evidence>